<dbReference type="SUPFAM" id="SSF56349">
    <property type="entry name" value="DNA breaking-rejoining enzymes"/>
    <property type="match status" value="1"/>
</dbReference>
<evidence type="ECO:0000313" key="4">
    <source>
        <dbReference type="EMBL" id="MBJ7597085.1"/>
    </source>
</evidence>
<dbReference type="EMBL" id="JAEKNR010000037">
    <property type="protein sequence ID" value="MBJ7597085.1"/>
    <property type="molecule type" value="Genomic_DNA"/>
</dbReference>
<dbReference type="AlphaFoldDB" id="A0A934K233"/>
<proteinExistence type="predicted"/>
<reference evidence="4" key="1">
    <citation type="submission" date="2020-10" db="EMBL/GenBank/DDBJ databases">
        <title>Ca. Dormibacterota MAGs.</title>
        <authorList>
            <person name="Montgomery K."/>
        </authorList>
    </citation>
    <scope>NUCLEOTIDE SEQUENCE [LARGE SCALE GENOMIC DNA]</scope>
    <source>
        <strain evidence="4">SC8812_S17_10</strain>
    </source>
</reference>
<feature type="compositionally biased region" description="Basic residues" evidence="2">
    <location>
        <begin position="113"/>
        <end position="123"/>
    </location>
</feature>
<dbReference type="GO" id="GO:0006310">
    <property type="term" value="P:DNA recombination"/>
    <property type="evidence" value="ECO:0007669"/>
    <property type="project" value="UniProtKB-KW"/>
</dbReference>
<feature type="region of interest" description="Disordered" evidence="2">
    <location>
        <begin position="103"/>
        <end position="123"/>
    </location>
</feature>
<comment type="caution">
    <text evidence="4">The sequence shown here is derived from an EMBL/GenBank/DDBJ whole genome shotgun (WGS) entry which is preliminary data.</text>
</comment>
<dbReference type="Proteomes" id="UP000612893">
    <property type="component" value="Unassembled WGS sequence"/>
</dbReference>
<dbReference type="RefSeq" id="WP_350341330.1">
    <property type="nucleotide sequence ID" value="NZ_JAEKNR010000037.1"/>
</dbReference>
<evidence type="ECO:0000313" key="5">
    <source>
        <dbReference type="Proteomes" id="UP000612893"/>
    </source>
</evidence>
<dbReference type="PROSITE" id="PS51898">
    <property type="entry name" value="TYR_RECOMBINASE"/>
    <property type="match status" value="1"/>
</dbReference>
<dbReference type="Gene3D" id="1.10.443.10">
    <property type="entry name" value="Intergrase catalytic core"/>
    <property type="match status" value="1"/>
</dbReference>
<evidence type="ECO:0000259" key="3">
    <source>
        <dbReference type="PROSITE" id="PS51898"/>
    </source>
</evidence>
<feature type="domain" description="Tyr recombinase" evidence="3">
    <location>
        <begin position="1"/>
        <end position="140"/>
    </location>
</feature>
<keyword evidence="1" id="KW-0233">DNA recombination</keyword>
<dbReference type="CDD" id="cd00397">
    <property type="entry name" value="DNA_BRE_C"/>
    <property type="match status" value="1"/>
</dbReference>
<evidence type="ECO:0000256" key="2">
    <source>
        <dbReference type="SAM" id="MobiDB-lite"/>
    </source>
</evidence>
<organism evidence="4 5">
    <name type="scientific">Candidatus Nephthysia bennettiae</name>
    <dbReference type="NCBI Taxonomy" id="3127016"/>
    <lineage>
        <taxon>Bacteria</taxon>
        <taxon>Bacillati</taxon>
        <taxon>Candidatus Dormiibacterota</taxon>
        <taxon>Candidatus Dormibacteria</taxon>
        <taxon>Candidatus Dormibacterales</taxon>
        <taxon>Candidatus Dormibacteraceae</taxon>
        <taxon>Candidatus Nephthysia</taxon>
    </lineage>
</organism>
<dbReference type="InterPro" id="IPR013762">
    <property type="entry name" value="Integrase-like_cat_sf"/>
</dbReference>
<keyword evidence="5" id="KW-1185">Reference proteome</keyword>
<dbReference type="InterPro" id="IPR011010">
    <property type="entry name" value="DNA_brk_join_enz"/>
</dbReference>
<sequence length="140" mass="14686">MQLIRAPSNRAPTGIRNRALLVVMYRGGLRIGEALAVKPAAVDSRAGTVRVMHGKGDSSRVVGRSWLDGGARAVDGETRAAGHPNTGAVLHAGRFAARPFVRTEAPGAAGREGRHRKRVNPHALRHSHAAELAAEGVPGT</sequence>
<evidence type="ECO:0000256" key="1">
    <source>
        <dbReference type="ARBA" id="ARBA00023172"/>
    </source>
</evidence>
<gene>
    <name evidence="4" type="ORF">JF922_03230</name>
</gene>
<dbReference type="InterPro" id="IPR002104">
    <property type="entry name" value="Integrase_catalytic"/>
</dbReference>
<protein>
    <submittedName>
        <fullName evidence="4">Tyrosine-type recombinase/integrase</fullName>
    </submittedName>
</protein>
<name>A0A934K233_9BACT</name>
<accession>A0A934K233</accession>
<dbReference type="Pfam" id="PF00589">
    <property type="entry name" value="Phage_integrase"/>
    <property type="match status" value="1"/>
</dbReference>